<comment type="caution">
    <text evidence="9">The sequence shown here is derived from an EMBL/GenBank/DDBJ whole genome shotgun (WGS) entry which is preliminary data.</text>
</comment>
<dbReference type="PANTHER" id="PTHR33048">
    <property type="entry name" value="PTH11-LIKE INTEGRAL MEMBRANE PROTEIN (AFU_ORTHOLOGUE AFUA_5G11245)"/>
    <property type="match status" value="1"/>
</dbReference>
<keyword evidence="2 7" id="KW-0812">Transmembrane</keyword>
<dbReference type="PANTHER" id="PTHR33048:SF47">
    <property type="entry name" value="INTEGRAL MEMBRANE PROTEIN-RELATED"/>
    <property type="match status" value="1"/>
</dbReference>
<proteinExistence type="inferred from homology"/>
<evidence type="ECO:0000256" key="1">
    <source>
        <dbReference type="ARBA" id="ARBA00004141"/>
    </source>
</evidence>
<feature type="domain" description="Rhodopsin" evidence="8">
    <location>
        <begin position="53"/>
        <end position="287"/>
    </location>
</feature>
<evidence type="ECO:0000259" key="8">
    <source>
        <dbReference type="Pfam" id="PF20684"/>
    </source>
</evidence>
<feature type="transmembrane region" description="Helical" evidence="7">
    <location>
        <begin position="149"/>
        <end position="172"/>
    </location>
</feature>
<keyword evidence="4 7" id="KW-0472">Membrane</keyword>
<evidence type="ECO:0000313" key="9">
    <source>
        <dbReference type="EMBL" id="THV49263.1"/>
    </source>
</evidence>
<sequence>MSGTSPLVPSSGPLPHINPVPTLSITGHASSSVIGSTVVLGIFLGIALILVLIRFYVRLFRSHRFFLNDYFLLLGFITTTAYCICAMLALTQGVAEHHLLEVLELAPNRLITAGQFTIAAEFFWVFGTVFIKLSILHLYFQLFGVDTRFAWAAGISAFIVIAVGAIATGLIAQRCSPLHATLLSINRCVDYKRNFLITGILNPIVDLLILTLPMPNLYKLQMPRKKKIGMIFMFGIGFGICGVSIWRIAVIASYTSGDVTWDLQYLGLTTGLELLLGLSIACVPVVYRELREFLSFFMNLRTHLTSFSFTRGTRKTASATSNNISDQSTSTHSRFSKATPNDGQLDRKNFKKLYDHLYPMSDLDKTQLTTREVENPVGSRSDVDEERGEHVEVVREWEVQHSVGHGGA</sequence>
<feature type="transmembrane region" description="Helical" evidence="7">
    <location>
        <begin position="195"/>
        <end position="218"/>
    </location>
</feature>
<dbReference type="InterPro" id="IPR049326">
    <property type="entry name" value="Rhodopsin_dom_fungi"/>
</dbReference>
<organism evidence="9 10">
    <name type="scientific">Botrytis galanthina</name>
    <dbReference type="NCBI Taxonomy" id="278940"/>
    <lineage>
        <taxon>Eukaryota</taxon>
        <taxon>Fungi</taxon>
        <taxon>Dikarya</taxon>
        <taxon>Ascomycota</taxon>
        <taxon>Pezizomycotina</taxon>
        <taxon>Leotiomycetes</taxon>
        <taxon>Helotiales</taxon>
        <taxon>Sclerotiniaceae</taxon>
        <taxon>Botrytis</taxon>
    </lineage>
</organism>
<gene>
    <name evidence="9" type="ORF">BGAL_0204g00180</name>
</gene>
<feature type="transmembrane region" description="Helical" evidence="7">
    <location>
        <begin position="33"/>
        <end position="57"/>
    </location>
</feature>
<dbReference type="Pfam" id="PF20684">
    <property type="entry name" value="Fung_rhodopsin"/>
    <property type="match status" value="1"/>
</dbReference>
<evidence type="ECO:0000256" key="7">
    <source>
        <dbReference type="SAM" id="Phobius"/>
    </source>
</evidence>
<dbReference type="AlphaFoldDB" id="A0A4S8QVD3"/>
<evidence type="ECO:0000256" key="2">
    <source>
        <dbReference type="ARBA" id="ARBA00022692"/>
    </source>
</evidence>
<dbReference type="EMBL" id="PQXL01000204">
    <property type="protein sequence ID" value="THV49263.1"/>
    <property type="molecule type" value="Genomic_DNA"/>
</dbReference>
<comment type="similarity">
    <text evidence="5">Belongs to the SAT4 family.</text>
</comment>
<comment type="subcellular location">
    <subcellularLocation>
        <location evidence="1">Membrane</location>
        <topology evidence="1">Multi-pass membrane protein</topology>
    </subcellularLocation>
</comment>
<feature type="compositionally biased region" description="Polar residues" evidence="6">
    <location>
        <begin position="318"/>
        <end position="342"/>
    </location>
</feature>
<feature type="transmembrane region" description="Helical" evidence="7">
    <location>
        <begin position="265"/>
        <end position="287"/>
    </location>
</feature>
<feature type="region of interest" description="Disordered" evidence="6">
    <location>
        <begin position="369"/>
        <end position="389"/>
    </location>
</feature>
<name>A0A4S8QVD3_9HELO</name>
<evidence type="ECO:0000256" key="3">
    <source>
        <dbReference type="ARBA" id="ARBA00022989"/>
    </source>
</evidence>
<evidence type="ECO:0000256" key="4">
    <source>
        <dbReference type="ARBA" id="ARBA00023136"/>
    </source>
</evidence>
<evidence type="ECO:0000313" key="10">
    <source>
        <dbReference type="Proteomes" id="UP000308671"/>
    </source>
</evidence>
<dbReference type="InterPro" id="IPR052337">
    <property type="entry name" value="SAT4-like"/>
</dbReference>
<dbReference type="GO" id="GO:0016020">
    <property type="term" value="C:membrane"/>
    <property type="evidence" value="ECO:0007669"/>
    <property type="project" value="UniProtKB-SubCell"/>
</dbReference>
<evidence type="ECO:0000256" key="5">
    <source>
        <dbReference type="ARBA" id="ARBA00038359"/>
    </source>
</evidence>
<accession>A0A4S8QVD3</accession>
<reference evidence="9 10" key="1">
    <citation type="submission" date="2017-12" db="EMBL/GenBank/DDBJ databases">
        <title>Comparative genomics of Botrytis spp.</title>
        <authorList>
            <person name="Valero-Jimenez C.A."/>
            <person name="Tapia P."/>
            <person name="Veloso J."/>
            <person name="Silva-Moreno E."/>
            <person name="Staats M."/>
            <person name="Valdes J.H."/>
            <person name="Van Kan J.A.L."/>
        </authorList>
    </citation>
    <scope>NUCLEOTIDE SEQUENCE [LARGE SCALE GENOMIC DNA]</scope>
    <source>
        <strain evidence="9 10">MUCL435</strain>
    </source>
</reference>
<feature type="transmembrane region" description="Helical" evidence="7">
    <location>
        <begin position="122"/>
        <end position="142"/>
    </location>
</feature>
<feature type="transmembrane region" description="Helical" evidence="7">
    <location>
        <begin position="230"/>
        <end position="253"/>
    </location>
</feature>
<keyword evidence="3 7" id="KW-1133">Transmembrane helix</keyword>
<evidence type="ECO:0000256" key="6">
    <source>
        <dbReference type="SAM" id="MobiDB-lite"/>
    </source>
</evidence>
<dbReference type="OrthoDB" id="2496787at2759"/>
<feature type="region of interest" description="Disordered" evidence="6">
    <location>
        <begin position="318"/>
        <end position="346"/>
    </location>
</feature>
<feature type="transmembrane region" description="Helical" evidence="7">
    <location>
        <begin position="69"/>
        <end position="90"/>
    </location>
</feature>
<protein>
    <recommendedName>
        <fullName evidence="8">Rhodopsin domain-containing protein</fullName>
    </recommendedName>
</protein>
<keyword evidence="10" id="KW-1185">Reference proteome</keyword>
<dbReference type="Proteomes" id="UP000308671">
    <property type="component" value="Unassembled WGS sequence"/>
</dbReference>